<protein>
    <submittedName>
        <fullName evidence="2">Uncharacterized protein</fullName>
    </submittedName>
</protein>
<dbReference type="SUPFAM" id="SSF55298">
    <property type="entry name" value="YjgF-like"/>
    <property type="match status" value="1"/>
</dbReference>
<proteinExistence type="inferred from homology"/>
<dbReference type="OrthoDB" id="8684161at2"/>
<evidence type="ECO:0000256" key="1">
    <source>
        <dbReference type="ARBA" id="ARBA00010552"/>
    </source>
</evidence>
<dbReference type="GO" id="GO:0019239">
    <property type="term" value="F:deaminase activity"/>
    <property type="evidence" value="ECO:0007669"/>
    <property type="project" value="TreeGrafter"/>
</dbReference>
<dbReference type="InterPro" id="IPR035959">
    <property type="entry name" value="RutC-like_sf"/>
</dbReference>
<accession>X0Q9E8</accession>
<dbReference type="Proteomes" id="UP000019491">
    <property type="component" value="Unassembled WGS sequence"/>
</dbReference>
<gene>
    <name evidence="2" type="ORF">RW1_041_00740</name>
</gene>
<sequence>MITELVHVGNALDFGDLPLSAAARIDGVVHTAGIVPVDPLTGALAGADIETQARSVLSNLATILESSGSSLDRVAVVRIYLSDIEGDLDGFNRVYAEFFPVHHPARYALGVRLARAEWRVEIQAVASCDGLPAER</sequence>
<dbReference type="PANTHER" id="PTHR11803">
    <property type="entry name" value="2-IMINOBUTANOATE/2-IMINOPROPANOATE DEAMINASE RIDA"/>
    <property type="match status" value="1"/>
</dbReference>
<evidence type="ECO:0000313" key="2">
    <source>
        <dbReference type="EMBL" id="GAF47526.1"/>
    </source>
</evidence>
<dbReference type="InterPro" id="IPR006175">
    <property type="entry name" value="YjgF/YER057c/UK114"/>
</dbReference>
<dbReference type="RefSeq" id="WP_052033413.1">
    <property type="nucleotide sequence ID" value="NZ_BAWF01000041.1"/>
</dbReference>
<evidence type="ECO:0000313" key="3">
    <source>
        <dbReference type="Proteomes" id="UP000019491"/>
    </source>
</evidence>
<comment type="similarity">
    <text evidence="1">Belongs to the RutC family.</text>
</comment>
<dbReference type="CDD" id="cd00448">
    <property type="entry name" value="YjgF_YER057c_UK114_family"/>
    <property type="match status" value="1"/>
</dbReference>
<dbReference type="EMBL" id="BAWF01000041">
    <property type="protein sequence ID" value="GAF47526.1"/>
    <property type="molecule type" value="Genomic_DNA"/>
</dbReference>
<dbReference type="PANTHER" id="PTHR11803:SF58">
    <property type="entry name" value="PROTEIN HMF1-RELATED"/>
    <property type="match status" value="1"/>
</dbReference>
<dbReference type="Gene3D" id="3.30.1330.40">
    <property type="entry name" value="RutC-like"/>
    <property type="match status" value="1"/>
</dbReference>
<dbReference type="GO" id="GO:0005829">
    <property type="term" value="C:cytosol"/>
    <property type="evidence" value="ECO:0007669"/>
    <property type="project" value="TreeGrafter"/>
</dbReference>
<organism evidence="2 3">
    <name type="scientific">Rhodococcus wratislaviensis NBRC 100605</name>
    <dbReference type="NCBI Taxonomy" id="1219028"/>
    <lineage>
        <taxon>Bacteria</taxon>
        <taxon>Bacillati</taxon>
        <taxon>Actinomycetota</taxon>
        <taxon>Actinomycetes</taxon>
        <taxon>Mycobacteriales</taxon>
        <taxon>Nocardiaceae</taxon>
        <taxon>Rhodococcus</taxon>
    </lineage>
</organism>
<dbReference type="Pfam" id="PF01042">
    <property type="entry name" value="Ribonuc_L-PSP"/>
    <property type="match status" value="1"/>
</dbReference>
<comment type="caution">
    <text evidence="2">The sequence shown here is derived from an EMBL/GenBank/DDBJ whole genome shotgun (WGS) entry which is preliminary data.</text>
</comment>
<dbReference type="AlphaFoldDB" id="X0Q9E8"/>
<keyword evidence="3" id="KW-1185">Reference proteome</keyword>
<reference evidence="2 3" key="1">
    <citation type="submission" date="2014-02" db="EMBL/GenBank/DDBJ databases">
        <title>Whole genome shotgun sequence of Rhodococcus wratislaviensis NBRC 100605.</title>
        <authorList>
            <person name="Hosoyama A."/>
            <person name="Tsuchikane K."/>
            <person name="Yoshida I."/>
            <person name="Ohji S."/>
            <person name="Ichikawa N."/>
            <person name="Yamazoe A."/>
            <person name="Fujita N."/>
        </authorList>
    </citation>
    <scope>NUCLEOTIDE SEQUENCE [LARGE SCALE GENOMIC DNA]</scope>
    <source>
        <strain evidence="2 3">NBRC 100605</strain>
    </source>
</reference>
<name>X0Q9E8_RHOWR</name>